<dbReference type="AlphaFoldDB" id="A0A3P1SEB4"/>
<accession>A0A3P1SEB4</accession>
<dbReference type="Gene3D" id="1.10.132.100">
    <property type="match status" value="1"/>
</dbReference>
<dbReference type="OrthoDB" id="3187690at2"/>
<dbReference type="InterPro" id="IPR013381">
    <property type="entry name" value="CRISPR-assoc_prot_Cse1"/>
</dbReference>
<proteinExistence type="predicted"/>
<dbReference type="Proteomes" id="UP000280444">
    <property type="component" value="Unassembled WGS sequence"/>
</dbReference>
<evidence type="ECO:0000313" key="2">
    <source>
        <dbReference type="EMBL" id="RRC94652.1"/>
    </source>
</evidence>
<dbReference type="Pfam" id="PF09481">
    <property type="entry name" value="CRISPR_Cse1"/>
    <property type="match status" value="1"/>
</dbReference>
<sequence>MTKQQFNLVVEPWIPVRFKDGQITDVSLAELFERGKDIQEICAEVATISAALLRLSLAIAYAAYRESFTDGSLGLFSQDDWEDAWDDPDILIERVAGYLKEHEECFWLFHPQRPFMQVADLHTAKDSVDSIAKIIADVPDGHRFMTLRDSEGESRISYAEAARWLVHVHAWDTSGIKSGAVGDPRVKGGKGYPIGTGWVGQLGFVFIEGKNFVETLLRNLIPYDVYADLGVPLDYPSPHGDLPPWEREADTERQRGSDTVEPEPAGVIELYTWQSRRVRLVADDDEVTGVVLAQGDKITPQNRNLVEPMSLWRYSDPQTKKLGYHTYMPKMHDPSRSLWRGLNALLIGMSDTVKGKGGAEVSQYIPAAVIAWNSMLVYDGHISLSEYTPVRAIGVEYGAQSASYGHLYDDRLVLPGALLSETDLERRALAKGALAVTDEVVSALARFAGDIVKASAQQVDPETVKAAGARERELCYFMLDRSFRHWVLNLDGETDKQRALWRGELERMVRERKSMLSNGASQRAFIGNETMSLGSALFFLERTVNAALSGFSTKKEKVDG</sequence>
<dbReference type="CDD" id="cd09729">
    <property type="entry name" value="Cse1_I-E"/>
    <property type="match status" value="1"/>
</dbReference>
<name>A0A3P1SEB4_9ACTO</name>
<gene>
    <name evidence="2" type="primary">casA</name>
    <name evidence="2" type="ORF">EII11_09510</name>
</gene>
<organism evidence="2 3">
    <name type="scientific">Schaalia canis</name>
    <dbReference type="NCBI Taxonomy" id="100469"/>
    <lineage>
        <taxon>Bacteria</taxon>
        <taxon>Bacillati</taxon>
        <taxon>Actinomycetota</taxon>
        <taxon>Actinomycetes</taxon>
        <taxon>Actinomycetales</taxon>
        <taxon>Actinomycetaceae</taxon>
        <taxon>Schaalia</taxon>
    </lineage>
</organism>
<dbReference type="EMBL" id="RQZF01000012">
    <property type="protein sequence ID" value="RRC94652.1"/>
    <property type="molecule type" value="Genomic_DNA"/>
</dbReference>
<feature type="compositionally biased region" description="Basic and acidic residues" evidence="1">
    <location>
        <begin position="244"/>
        <end position="258"/>
    </location>
</feature>
<dbReference type="RefSeq" id="WP_124872070.1">
    <property type="nucleotide sequence ID" value="NZ_RQZF01000012.1"/>
</dbReference>
<evidence type="ECO:0000256" key="1">
    <source>
        <dbReference type="SAM" id="MobiDB-lite"/>
    </source>
</evidence>
<keyword evidence="3" id="KW-1185">Reference proteome</keyword>
<evidence type="ECO:0000313" key="3">
    <source>
        <dbReference type="Proteomes" id="UP000280444"/>
    </source>
</evidence>
<dbReference type="NCBIfam" id="TIGR02547">
    <property type="entry name" value="casA_cse1"/>
    <property type="match status" value="1"/>
</dbReference>
<feature type="region of interest" description="Disordered" evidence="1">
    <location>
        <begin position="238"/>
        <end position="261"/>
    </location>
</feature>
<reference evidence="2 3" key="1">
    <citation type="submission" date="2018-11" db="EMBL/GenBank/DDBJ databases">
        <title>Genomes From Bacteria Associated with the Canine Oral Cavity: a Test Case for Automated Genome-Based Taxonomic Assignment.</title>
        <authorList>
            <person name="Coil D.A."/>
            <person name="Jospin G."/>
            <person name="Darling A.E."/>
            <person name="Wallis C."/>
            <person name="Davis I.J."/>
            <person name="Harris S."/>
            <person name="Eisen J.A."/>
            <person name="Holcombe L.J."/>
            <person name="O'Flynn C."/>
        </authorList>
    </citation>
    <scope>NUCLEOTIDE SEQUENCE [LARGE SCALE GENOMIC DNA]</scope>
    <source>
        <strain evidence="2 3">OH770</strain>
    </source>
</reference>
<protein>
    <submittedName>
        <fullName evidence="2">Type I-E CRISPR-associated protein Cse1/CasA</fullName>
    </submittedName>
</protein>
<comment type="caution">
    <text evidence="2">The sequence shown here is derived from an EMBL/GenBank/DDBJ whole genome shotgun (WGS) entry which is preliminary data.</text>
</comment>